<keyword evidence="4" id="KW-1185">Reference proteome</keyword>
<dbReference type="AlphaFoldDB" id="A0A151AD63"/>
<organism evidence="3 4">
    <name type="scientific">Halalkalicoccus paucihalophilus</name>
    <dbReference type="NCBI Taxonomy" id="1008153"/>
    <lineage>
        <taxon>Archaea</taxon>
        <taxon>Methanobacteriati</taxon>
        <taxon>Methanobacteriota</taxon>
        <taxon>Stenosarchaea group</taxon>
        <taxon>Halobacteria</taxon>
        <taxon>Halobacteriales</taxon>
        <taxon>Halococcaceae</taxon>
        <taxon>Halalkalicoccus</taxon>
    </lineage>
</organism>
<name>A0A151AD63_9EURY</name>
<evidence type="ECO:0000313" key="3">
    <source>
        <dbReference type="EMBL" id="KYH25462.1"/>
    </source>
</evidence>
<evidence type="ECO:0000313" key="4">
    <source>
        <dbReference type="Proteomes" id="UP000075321"/>
    </source>
</evidence>
<feature type="compositionally biased region" description="Basic and acidic residues" evidence="1">
    <location>
        <begin position="9"/>
        <end position="23"/>
    </location>
</feature>
<sequence>MGAFKSRAKRDVGMSDQDDRPLDDPAGQADAPGEEAGTMGDEEAGTQEAAVSAPEKEQQPVKTPLAERTTAPQSPYSMRQAGIGVAVLLVGLLVTFAVPILL</sequence>
<keyword evidence="2" id="KW-0812">Transmembrane</keyword>
<proteinExistence type="predicted"/>
<comment type="caution">
    <text evidence="3">The sequence shown here is derived from an EMBL/GenBank/DDBJ whole genome shotgun (WGS) entry which is preliminary data.</text>
</comment>
<dbReference type="InterPro" id="IPR055972">
    <property type="entry name" value="DUF7550"/>
</dbReference>
<evidence type="ECO:0000256" key="2">
    <source>
        <dbReference type="SAM" id="Phobius"/>
    </source>
</evidence>
<dbReference type="PATRIC" id="fig|1008153.3.peg.2174"/>
<dbReference type="Proteomes" id="UP000075321">
    <property type="component" value="Unassembled WGS sequence"/>
</dbReference>
<feature type="region of interest" description="Disordered" evidence="1">
    <location>
        <begin position="1"/>
        <end position="75"/>
    </location>
</feature>
<dbReference type="EMBL" id="LTAZ01000005">
    <property type="protein sequence ID" value="KYH25462.1"/>
    <property type="molecule type" value="Genomic_DNA"/>
</dbReference>
<evidence type="ECO:0000256" key="1">
    <source>
        <dbReference type="SAM" id="MobiDB-lite"/>
    </source>
</evidence>
<feature type="transmembrane region" description="Helical" evidence="2">
    <location>
        <begin position="81"/>
        <end position="101"/>
    </location>
</feature>
<keyword evidence="2" id="KW-0472">Membrane</keyword>
<reference evidence="3 4" key="1">
    <citation type="submission" date="2016-02" db="EMBL/GenBank/DDBJ databases">
        <title>Genome sequence of Halalkalicoccus paucihalophilus DSM 24557.</title>
        <authorList>
            <person name="Poehlein A."/>
            <person name="Daniel R."/>
        </authorList>
    </citation>
    <scope>NUCLEOTIDE SEQUENCE [LARGE SCALE GENOMIC DNA]</scope>
    <source>
        <strain evidence="3 4">DSM 24557</strain>
    </source>
</reference>
<dbReference type="Pfam" id="PF24418">
    <property type="entry name" value="DUF7550"/>
    <property type="match status" value="1"/>
</dbReference>
<accession>A0A151AD63</accession>
<keyword evidence="2" id="KW-1133">Transmembrane helix</keyword>
<gene>
    <name evidence="3" type="ORF">HAPAU_21340</name>
</gene>
<protein>
    <submittedName>
        <fullName evidence="3">Uncharacterized protein</fullName>
    </submittedName>
</protein>